<dbReference type="EMBL" id="AWTV01000011">
    <property type="protein sequence ID" value="KIH86784.1"/>
    <property type="molecule type" value="Genomic_DNA"/>
</dbReference>
<dbReference type="Proteomes" id="UP000031575">
    <property type="component" value="Unassembled WGS sequence"/>
</dbReference>
<accession>A0A0C2EL29</accession>
<dbReference type="OrthoDB" id="4095124at2759"/>
<feature type="domain" description="INO80 complex subunit 3 N-terminal" evidence="2">
    <location>
        <begin position="51"/>
        <end position="119"/>
    </location>
</feature>
<evidence type="ECO:0000259" key="3">
    <source>
        <dbReference type="Pfam" id="PF24244"/>
    </source>
</evidence>
<feature type="compositionally biased region" description="Low complexity" evidence="1">
    <location>
        <begin position="399"/>
        <end position="414"/>
    </location>
</feature>
<feature type="region of interest" description="Disordered" evidence="1">
    <location>
        <begin position="399"/>
        <end position="531"/>
    </location>
</feature>
<protein>
    <submittedName>
        <fullName evidence="4">Uncharacterized protein</fullName>
    </submittedName>
</protein>
<dbReference type="GO" id="GO:0006338">
    <property type="term" value="P:chromatin remodeling"/>
    <property type="evidence" value="ECO:0007669"/>
    <property type="project" value="InterPro"/>
</dbReference>
<evidence type="ECO:0000259" key="2">
    <source>
        <dbReference type="Pfam" id="PF14612"/>
    </source>
</evidence>
<dbReference type="GeneID" id="63681518"/>
<feature type="compositionally biased region" description="Basic and acidic residues" evidence="1">
    <location>
        <begin position="10"/>
        <end position="26"/>
    </location>
</feature>
<dbReference type="InterPro" id="IPR032742">
    <property type="entry name" value="Iec3_N"/>
</dbReference>
<feature type="compositionally biased region" description="Basic and acidic residues" evidence="1">
    <location>
        <begin position="342"/>
        <end position="357"/>
    </location>
</feature>
<gene>
    <name evidence="4" type="ORF">SPBR_08359</name>
</gene>
<dbReference type="RefSeq" id="XP_040614794.1">
    <property type="nucleotide sequence ID" value="XM_040766597.1"/>
</dbReference>
<feature type="domain" description="INO80 complex subunit 3-like middle region" evidence="3">
    <location>
        <begin position="156"/>
        <end position="331"/>
    </location>
</feature>
<dbReference type="HOGENOM" id="CLU_038623_1_0_1"/>
<dbReference type="Pfam" id="PF24244">
    <property type="entry name" value="Iec3-like_M"/>
    <property type="match status" value="1"/>
</dbReference>
<dbReference type="InterPro" id="IPR055449">
    <property type="entry name" value="Iec3-like_M"/>
</dbReference>
<proteinExistence type="predicted"/>
<evidence type="ECO:0000256" key="1">
    <source>
        <dbReference type="SAM" id="MobiDB-lite"/>
    </source>
</evidence>
<evidence type="ECO:0000313" key="5">
    <source>
        <dbReference type="Proteomes" id="UP000031575"/>
    </source>
</evidence>
<dbReference type="GO" id="GO:0031011">
    <property type="term" value="C:Ino80 complex"/>
    <property type="evidence" value="ECO:0007669"/>
    <property type="project" value="InterPro"/>
</dbReference>
<keyword evidence="5" id="KW-1185">Reference proteome</keyword>
<feature type="region of interest" description="Disordered" evidence="1">
    <location>
        <begin position="336"/>
        <end position="383"/>
    </location>
</feature>
<dbReference type="AlphaFoldDB" id="A0A0C2EL29"/>
<dbReference type="VEuPathDB" id="FungiDB:SPBR_08359"/>
<comment type="caution">
    <text evidence="4">The sequence shown here is derived from an EMBL/GenBank/DDBJ whole genome shotgun (WGS) entry which is preliminary data.</text>
</comment>
<sequence length="531" mass="56771">MDADNAPSIRDVKMEDAASAKAKDSADSSSAGASKNESAATGEAAKGKRYRSWKKKFQKMRVEFDVSIDINEKLHTEETNALQTTKRLGIEIDRILDLLLDINNTPQIPGSKRIDLSLPRSKNTKALDIDVDGGWERRYFDKKDPDGPLPEPPARSLKSLLAEVPHLDLAETKKNDPAALKDLIATNENRLAFVVPDLRLLNKQNRQPSTVDLSNVFPESFLTADDIDNYLWDSDRHIAGRALLAGENPPPMIPTMAPFAHTPDTHIAHIGKGDTAWDELFNRSIVESDLPKMVNTAPFWYLSTTIARNPTSVYNWLKDHAPKAIFLQEGEATAQAAAAAAAEKEREKDKDKDDHGSQKGTGAGGKAKRQPARRSAGVNFFSHYPGDASRAKRAAAAADADLSDDAGTTAAASSGRGGKRKRTLDDDTGYRPKGAGGGGSASARANKRKRKSESGAAGDDDNDGTVADVSMVSVTKKRPRKNAALEAATADGDTEVEAGSNVGDAAEDDADAGAADTASAAVDYEASPVDA</sequence>
<name>A0A0C2EL29_9PEZI</name>
<dbReference type="Pfam" id="PF14612">
    <property type="entry name" value="Ino80_Iec3"/>
    <property type="match status" value="1"/>
</dbReference>
<evidence type="ECO:0000313" key="4">
    <source>
        <dbReference type="EMBL" id="KIH86784.1"/>
    </source>
</evidence>
<reference evidence="4 5" key="1">
    <citation type="journal article" date="2014" name="BMC Genomics">
        <title>Comparative genomics of the major fungal agents of human and animal Sporotrichosis: Sporothrix schenckii and Sporothrix brasiliensis.</title>
        <authorList>
            <person name="Teixeira M.M."/>
            <person name="de Almeida L.G."/>
            <person name="Kubitschek-Barreira P."/>
            <person name="Alves F.L."/>
            <person name="Kioshima E.S."/>
            <person name="Abadio A.K."/>
            <person name="Fernandes L."/>
            <person name="Derengowski L.S."/>
            <person name="Ferreira K.S."/>
            <person name="Souza R.C."/>
            <person name="Ruiz J.C."/>
            <person name="de Andrade N.C."/>
            <person name="Paes H.C."/>
            <person name="Nicola A.M."/>
            <person name="Albuquerque P."/>
            <person name="Gerber A.L."/>
            <person name="Martins V.P."/>
            <person name="Peconick L.D."/>
            <person name="Neto A.V."/>
            <person name="Chaucanez C.B."/>
            <person name="Silva P.A."/>
            <person name="Cunha O.L."/>
            <person name="de Oliveira F.F."/>
            <person name="dos Santos T.C."/>
            <person name="Barros A.L."/>
            <person name="Soares M.A."/>
            <person name="de Oliveira L.M."/>
            <person name="Marini M.M."/>
            <person name="Villalobos-Duno H."/>
            <person name="Cunha M.M."/>
            <person name="de Hoog S."/>
            <person name="da Silveira J.F."/>
            <person name="Henrissat B."/>
            <person name="Nino-Vega G.A."/>
            <person name="Cisalpino P.S."/>
            <person name="Mora-Montes H.M."/>
            <person name="Almeida S.R."/>
            <person name="Stajich J.E."/>
            <person name="Lopes-Bezerra L.M."/>
            <person name="Vasconcelos A.T."/>
            <person name="Felipe M.S."/>
        </authorList>
    </citation>
    <scope>NUCLEOTIDE SEQUENCE [LARGE SCALE GENOMIC DNA]</scope>
    <source>
        <strain evidence="4 5">5110</strain>
    </source>
</reference>
<feature type="compositionally biased region" description="Low complexity" evidence="1">
    <location>
        <begin position="512"/>
        <end position="531"/>
    </location>
</feature>
<feature type="region of interest" description="Disordered" evidence="1">
    <location>
        <begin position="1"/>
        <end position="47"/>
    </location>
</feature>
<organism evidence="4 5">
    <name type="scientific">Sporothrix brasiliensis 5110</name>
    <dbReference type="NCBI Taxonomy" id="1398154"/>
    <lineage>
        <taxon>Eukaryota</taxon>
        <taxon>Fungi</taxon>
        <taxon>Dikarya</taxon>
        <taxon>Ascomycota</taxon>
        <taxon>Pezizomycotina</taxon>
        <taxon>Sordariomycetes</taxon>
        <taxon>Sordariomycetidae</taxon>
        <taxon>Ophiostomatales</taxon>
        <taxon>Ophiostomataceae</taxon>
        <taxon>Sporothrix</taxon>
    </lineage>
</organism>